<evidence type="ECO:0000256" key="1">
    <source>
        <dbReference type="ARBA" id="ARBA00005417"/>
    </source>
</evidence>
<dbReference type="InterPro" id="IPR027417">
    <property type="entry name" value="P-loop_NTPase"/>
</dbReference>
<proteinExistence type="inferred from homology"/>
<dbReference type="Proteomes" id="UP000266273">
    <property type="component" value="Unassembled WGS sequence"/>
</dbReference>
<dbReference type="SUPFAM" id="SSF52540">
    <property type="entry name" value="P-loop containing nucleoside triphosphate hydrolases"/>
    <property type="match status" value="1"/>
</dbReference>
<evidence type="ECO:0000313" key="7">
    <source>
        <dbReference type="Proteomes" id="UP000266273"/>
    </source>
</evidence>
<protein>
    <submittedName>
        <fullName evidence="6">ABC-2 type transport system ATP-binding protein</fullName>
    </submittedName>
</protein>
<evidence type="ECO:0000313" key="6">
    <source>
        <dbReference type="EMBL" id="RIA56255.1"/>
    </source>
</evidence>
<feature type="region of interest" description="Disordered" evidence="4">
    <location>
        <begin position="1"/>
        <end position="42"/>
    </location>
</feature>
<keyword evidence="7" id="KW-1185">Reference proteome</keyword>
<reference evidence="6 7" key="1">
    <citation type="submission" date="2018-08" db="EMBL/GenBank/DDBJ databases">
        <title>Genomic Encyclopedia of Archaeal and Bacterial Type Strains, Phase II (KMG-II): from individual species to whole genera.</title>
        <authorList>
            <person name="Goeker M."/>
        </authorList>
    </citation>
    <scope>NUCLEOTIDE SEQUENCE [LARGE SCALE GENOMIC DNA]</scope>
    <source>
        <strain evidence="6 7">DSM 5002</strain>
    </source>
</reference>
<dbReference type="PANTHER" id="PTHR43582">
    <property type="entry name" value="LINEARMYCIN RESISTANCE ATP-BINDING PROTEIN LNRL"/>
    <property type="match status" value="1"/>
</dbReference>
<dbReference type="PROSITE" id="PS50893">
    <property type="entry name" value="ABC_TRANSPORTER_2"/>
    <property type="match status" value="1"/>
</dbReference>
<dbReference type="Pfam" id="PF00005">
    <property type="entry name" value="ABC_tran"/>
    <property type="match status" value="1"/>
</dbReference>
<dbReference type="EMBL" id="QXDF01000001">
    <property type="protein sequence ID" value="RIA56255.1"/>
    <property type="molecule type" value="Genomic_DNA"/>
</dbReference>
<dbReference type="InterPro" id="IPR003439">
    <property type="entry name" value="ABC_transporter-like_ATP-bd"/>
</dbReference>
<dbReference type="RefSeq" id="WP_170144358.1">
    <property type="nucleotide sequence ID" value="NZ_QXDF01000001.1"/>
</dbReference>
<organism evidence="6 7">
    <name type="scientific">Dichotomicrobium thermohalophilum</name>
    <dbReference type="NCBI Taxonomy" id="933063"/>
    <lineage>
        <taxon>Bacteria</taxon>
        <taxon>Pseudomonadati</taxon>
        <taxon>Pseudomonadota</taxon>
        <taxon>Alphaproteobacteria</taxon>
        <taxon>Hyphomicrobiales</taxon>
        <taxon>Hyphomicrobiaceae</taxon>
        <taxon>Dichotomicrobium</taxon>
    </lineage>
</organism>
<name>A0A397Q8V0_9HYPH</name>
<accession>A0A397Q8V0</accession>
<keyword evidence="3 6" id="KW-0067">ATP-binding</keyword>
<dbReference type="GO" id="GO:0016887">
    <property type="term" value="F:ATP hydrolysis activity"/>
    <property type="evidence" value="ECO:0007669"/>
    <property type="project" value="InterPro"/>
</dbReference>
<dbReference type="PROSITE" id="PS00211">
    <property type="entry name" value="ABC_TRANSPORTER_1"/>
    <property type="match status" value="1"/>
</dbReference>
<dbReference type="InterPro" id="IPR017871">
    <property type="entry name" value="ABC_transporter-like_CS"/>
</dbReference>
<dbReference type="PANTHER" id="PTHR43582:SF2">
    <property type="entry name" value="LINEARMYCIN RESISTANCE ATP-BINDING PROTEIN LNRL"/>
    <property type="match status" value="1"/>
</dbReference>
<dbReference type="Gene3D" id="3.40.50.300">
    <property type="entry name" value="P-loop containing nucleotide triphosphate hydrolases"/>
    <property type="match status" value="1"/>
</dbReference>
<evidence type="ECO:0000256" key="2">
    <source>
        <dbReference type="ARBA" id="ARBA00022741"/>
    </source>
</evidence>
<dbReference type="AlphaFoldDB" id="A0A397Q8V0"/>
<evidence type="ECO:0000256" key="3">
    <source>
        <dbReference type="ARBA" id="ARBA00022840"/>
    </source>
</evidence>
<keyword evidence="2" id="KW-0547">Nucleotide-binding</keyword>
<dbReference type="CDD" id="cd03263">
    <property type="entry name" value="ABC_subfamily_A"/>
    <property type="match status" value="1"/>
</dbReference>
<dbReference type="InterPro" id="IPR003593">
    <property type="entry name" value="AAA+_ATPase"/>
</dbReference>
<dbReference type="SMART" id="SM00382">
    <property type="entry name" value="AAA"/>
    <property type="match status" value="1"/>
</dbReference>
<evidence type="ECO:0000259" key="5">
    <source>
        <dbReference type="PROSITE" id="PS50893"/>
    </source>
</evidence>
<sequence>MSRYQAELATKTVPGDDNAPGDGQARPSPERRSPHGRQPSQTAAALPEALLHVEDAHYAYGSRQVLRGASLDAYPGEILVLLGRNGAGKSTLVKAITGRIALSDGHLTVSGQDPRQTPWARREIGLVPQQLAIYDKLTPRENLTVFGRLMGVAPDKLNNAADALLERIGLSARAHEPVRALSGGMKRRVNIGAALMHEPKLLILDEPTVGIDTRAREDISDMLRQLRDEGLAILLTTHDMEEAEALADRVAIMVDGQVMASGAPAALVREYFGARMEISVTAARPLDAAMEAEECAALRAAGFTVDPRSNAVRGLVELSGDDLPRVFRTLLADKPEAQEIRVRRPGLDTLLNYFADQGSQP</sequence>
<comment type="similarity">
    <text evidence="1">Belongs to the ABC transporter superfamily.</text>
</comment>
<gene>
    <name evidence="6" type="ORF">BXY53_1358</name>
</gene>
<feature type="domain" description="ABC transporter" evidence="5">
    <location>
        <begin position="51"/>
        <end position="280"/>
    </location>
</feature>
<comment type="caution">
    <text evidence="6">The sequence shown here is derived from an EMBL/GenBank/DDBJ whole genome shotgun (WGS) entry which is preliminary data.</text>
</comment>
<dbReference type="GO" id="GO:0005524">
    <property type="term" value="F:ATP binding"/>
    <property type="evidence" value="ECO:0007669"/>
    <property type="project" value="UniProtKB-KW"/>
</dbReference>
<evidence type="ECO:0000256" key="4">
    <source>
        <dbReference type="SAM" id="MobiDB-lite"/>
    </source>
</evidence>